<accession>A0AA36GHE3</accession>
<evidence type="ECO:0000313" key="11">
    <source>
        <dbReference type="EMBL" id="CAJ0592676.1"/>
    </source>
</evidence>
<evidence type="ECO:0000256" key="4">
    <source>
        <dbReference type="ARBA" id="ARBA00022692"/>
    </source>
</evidence>
<dbReference type="PROSITE" id="PS50920">
    <property type="entry name" value="SOLCAR"/>
    <property type="match status" value="3"/>
</dbReference>
<sequence length="364" mass="40379">MSDTPATTEKAYHPRNRMFEGRQISSRLVHLHHGSGSRMLALKPEEIKPTVATSLFGGAIAGCVAKTTIAPLDRTKIYFQVSSTRGYSFKSAFKFVLLTYREHGFFALFRGNSATMVRVMPYAAIQFAAFEQYRHLLNVDMDGNRTPARRCIVGSMAGATATCATYPLDTAKARLSISTKKEYASLMAVFVKVVREGGILALYRGIWPTVLGVTPYAGASFFTYETLKLKYEERTGHYPTGPWRMLFGAFAGLVGQSSSYPLDIVRRRMQTGRLDPSNGVLRSLILIYKTEGLKRGLYKGLSMNWVKGPIAVAYSLTDVIALFKPLTSPVLSVCQLILPADCSIMHRLTPTCRLGDPWEILMDI</sequence>
<keyword evidence="6" id="KW-0999">Mitochondrion inner membrane</keyword>
<reference evidence="11" key="1">
    <citation type="submission" date="2023-07" db="EMBL/GenBank/DDBJ databases">
        <authorList>
            <consortium name="CYATHOMIX"/>
        </authorList>
    </citation>
    <scope>NUCLEOTIDE SEQUENCE</scope>
    <source>
        <strain evidence="11">N/A</strain>
    </source>
</reference>
<evidence type="ECO:0000256" key="2">
    <source>
        <dbReference type="ARBA" id="ARBA00006375"/>
    </source>
</evidence>
<evidence type="ECO:0000256" key="7">
    <source>
        <dbReference type="ARBA" id="ARBA00023128"/>
    </source>
</evidence>
<dbReference type="InterPro" id="IPR002067">
    <property type="entry name" value="MCP"/>
</dbReference>
<gene>
    <name evidence="11" type="ORF">CYNAS_LOCUS4659</name>
</gene>
<comment type="caution">
    <text evidence="11">The sequence shown here is derived from an EMBL/GenBank/DDBJ whole genome shotgun (WGS) entry which is preliminary data.</text>
</comment>
<comment type="similarity">
    <text evidence="2 10">Belongs to the mitochondrial carrier (TC 2.A.29) family.</text>
</comment>
<evidence type="ECO:0000256" key="1">
    <source>
        <dbReference type="ARBA" id="ARBA00004448"/>
    </source>
</evidence>
<keyword evidence="5" id="KW-0677">Repeat</keyword>
<keyword evidence="4 9" id="KW-0812">Transmembrane</keyword>
<dbReference type="PRINTS" id="PR00928">
    <property type="entry name" value="GRAVESDC"/>
</dbReference>
<feature type="repeat" description="Solcar" evidence="9">
    <location>
        <begin position="239"/>
        <end position="325"/>
    </location>
</feature>
<evidence type="ECO:0000256" key="10">
    <source>
        <dbReference type="RuleBase" id="RU000488"/>
    </source>
</evidence>
<dbReference type="GO" id="GO:0005743">
    <property type="term" value="C:mitochondrial inner membrane"/>
    <property type="evidence" value="ECO:0007669"/>
    <property type="project" value="UniProtKB-SubCell"/>
</dbReference>
<dbReference type="PRINTS" id="PR00926">
    <property type="entry name" value="MITOCARRIER"/>
</dbReference>
<name>A0AA36GHE3_CYLNA</name>
<evidence type="ECO:0000313" key="12">
    <source>
        <dbReference type="Proteomes" id="UP001176961"/>
    </source>
</evidence>
<dbReference type="InterPro" id="IPR023395">
    <property type="entry name" value="MCP_dom_sf"/>
</dbReference>
<dbReference type="InterPro" id="IPR002167">
    <property type="entry name" value="GDC-like"/>
</dbReference>
<comment type="subcellular location">
    <subcellularLocation>
        <location evidence="1">Mitochondrion inner membrane</location>
        <topology evidence="1">Multi-pass membrane protein</topology>
    </subcellularLocation>
</comment>
<dbReference type="EMBL" id="CATQJL010000112">
    <property type="protein sequence ID" value="CAJ0592676.1"/>
    <property type="molecule type" value="Genomic_DNA"/>
</dbReference>
<keyword evidence="7" id="KW-0496">Mitochondrion</keyword>
<feature type="repeat" description="Solcar" evidence="9">
    <location>
        <begin position="145"/>
        <end position="230"/>
    </location>
</feature>
<organism evidence="11 12">
    <name type="scientific">Cylicocyclus nassatus</name>
    <name type="common">Nematode worm</name>
    <dbReference type="NCBI Taxonomy" id="53992"/>
    <lineage>
        <taxon>Eukaryota</taxon>
        <taxon>Metazoa</taxon>
        <taxon>Ecdysozoa</taxon>
        <taxon>Nematoda</taxon>
        <taxon>Chromadorea</taxon>
        <taxon>Rhabditida</taxon>
        <taxon>Rhabditina</taxon>
        <taxon>Rhabditomorpha</taxon>
        <taxon>Strongyloidea</taxon>
        <taxon>Strongylidae</taxon>
        <taxon>Cylicocyclus</taxon>
    </lineage>
</organism>
<dbReference type="Gene3D" id="1.50.40.10">
    <property type="entry name" value="Mitochondrial carrier domain"/>
    <property type="match status" value="1"/>
</dbReference>
<evidence type="ECO:0000256" key="3">
    <source>
        <dbReference type="ARBA" id="ARBA00022448"/>
    </source>
</evidence>
<dbReference type="GO" id="GO:0055085">
    <property type="term" value="P:transmembrane transport"/>
    <property type="evidence" value="ECO:0007669"/>
    <property type="project" value="InterPro"/>
</dbReference>
<evidence type="ECO:0000256" key="9">
    <source>
        <dbReference type="PROSITE-ProRule" id="PRU00282"/>
    </source>
</evidence>
<dbReference type="Pfam" id="PF00153">
    <property type="entry name" value="Mito_carr"/>
    <property type="match status" value="3"/>
</dbReference>
<keyword evidence="3 10" id="KW-0813">Transport</keyword>
<dbReference type="SUPFAM" id="SSF103506">
    <property type="entry name" value="Mitochondrial carrier"/>
    <property type="match status" value="1"/>
</dbReference>
<evidence type="ECO:0000256" key="8">
    <source>
        <dbReference type="ARBA" id="ARBA00023136"/>
    </source>
</evidence>
<dbReference type="InterPro" id="IPR018108">
    <property type="entry name" value="MCP_transmembrane"/>
</dbReference>
<proteinExistence type="inferred from homology"/>
<dbReference type="Proteomes" id="UP001176961">
    <property type="component" value="Unassembled WGS sequence"/>
</dbReference>
<keyword evidence="12" id="KW-1185">Reference proteome</keyword>
<protein>
    <submittedName>
        <fullName evidence="11">Uncharacterized protein</fullName>
    </submittedName>
</protein>
<dbReference type="PANTHER" id="PTHR24089">
    <property type="entry name" value="SOLUTE CARRIER FAMILY 25"/>
    <property type="match status" value="1"/>
</dbReference>
<feature type="repeat" description="Solcar" evidence="9">
    <location>
        <begin position="49"/>
        <end position="136"/>
    </location>
</feature>
<evidence type="ECO:0000256" key="6">
    <source>
        <dbReference type="ARBA" id="ARBA00022792"/>
    </source>
</evidence>
<evidence type="ECO:0000256" key="5">
    <source>
        <dbReference type="ARBA" id="ARBA00022737"/>
    </source>
</evidence>
<keyword evidence="8 9" id="KW-0472">Membrane</keyword>
<dbReference type="AlphaFoldDB" id="A0AA36GHE3"/>